<feature type="non-terminal residue" evidence="2">
    <location>
        <position position="1"/>
    </location>
</feature>
<dbReference type="EMBL" id="BLLF01000383">
    <property type="protein sequence ID" value="GFH11207.1"/>
    <property type="molecule type" value="Genomic_DNA"/>
</dbReference>
<reference evidence="2 3" key="1">
    <citation type="submission" date="2020-02" db="EMBL/GenBank/DDBJ databases">
        <title>Draft genome sequence of Haematococcus lacustris strain NIES-144.</title>
        <authorList>
            <person name="Morimoto D."/>
            <person name="Nakagawa S."/>
            <person name="Yoshida T."/>
            <person name="Sawayama S."/>
        </authorList>
    </citation>
    <scope>NUCLEOTIDE SEQUENCE [LARGE SCALE GENOMIC DNA]</scope>
    <source>
        <strain evidence="2 3">NIES-144</strain>
    </source>
</reference>
<evidence type="ECO:0000313" key="2">
    <source>
        <dbReference type="EMBL" id="GFH11207.1"/>
    </source>
</evidence>
<feature type="region of interest" description="Disordered" evidence="1">
    <location>
        <begin position="270"/>
        <end position="315"/>
    </location>
</feature>
<protein>
    <submittedName>
        <fullName evidence="2">Uncharacterized protein</fullName>
    </submittedName>
</protein>
<feature type="compositionally biased region" description="Pro residues" evidence="1">
    <location>
        <begin position="274"/>
        <end position="288"/>
    </location>
</feature>
<feature type="compositionally biased region" description="Low complexity" evidence="1">
    <location>
        <begin position="136"/>
        <end position="152"/>
    </location>
</feature>
<feature type="region of interest" description="Disordered" evidence="1">
    <location>
        <begin position="133"/>
        <end position="229"/>
    </location>
</feature>
<sequence length="852" mass="88975">MGNSPSSADLLQPRVVRSHAAAQTPAPTLENPFERRDRTHFPDVAAALQYVEDDAPAQTDLSIHSLATLRPVEMVRKQHPPHAEHAVFDPGRIDLSSPGEQQIQAALDRWFIYRAATRRDSVTPACDWHLEGIPFVDDQSSPSSVTSDTPSQGVPIEPSATLPAGIHPSQRLHGAADPAGHSSSAGSVPGSDSGTSMSAGPSWHSTRQACSAEPDPGHPSAPPTAVPLLGPRSAVQRGVFVQAPDQAWAQGVSLQPPWSQPLATLTVTESGVAPLPPASPPPAGPPATSPRAQESLASGSPSRLGEQAMQGVEQGPQWRLPETTREAMAAQQAAQPPCPLHRQAAGPRPLVIRQSSSGSVAGSGTAQQSRPLELAGLAAPAQTQAQAQREEQLDPAMLLLAQAAELEQMSRTSTASSREADHMSEAASSMPDPAAGALPATPAWTLADQPQSTRSPLLSAPSQQDSRRGAGPGSLPLADAAPLPPAASPEVHASAAPWGSSCNLNLDAFLHSCHSLASLRTVSGDITPLPRAPRWESERRAANREGTMVEVGLLKELISHCTQSVAMATATATMAAIAGLVGSGVIPVRNGAEPAGAHPAGQPAPPQQPIWHPGDAYVGSGELSSEPQGAVQLGWSQQQQPDSNAAWMDWHEHELPSADYQSPQLLPSFHPSTALGHAQQVQPLPLSPPPRGYAAYRAPAAHRPEPRAMAASHAPQLLPHPAPAAAWLPLSTQAAAAQKGGDASALQDFLMSVGSEMWSEVSTARGDLTYEEQLQLPSQQPGAHSPTGQGRSAATQTDIVPILAPPPPREQPPSTTRVRAVGRCPALHTLLSCCMPPAHQATHHTYTPPPAF</sequence>
<evidence type="ECO:0000256" key="1">
    <source>
        <dbReference type="SAM" id="MobiDB-lite"/>
    </source>
</evidence>
<feature type="non-terminal residue" evidence="2">
    <location>
        <position position="852"/>
    </location>
</feature>
<feature type="compositionally biased region" description="Polar residues" evidence="1">
    <location>
        <begin position="195"/>
        <end position="209"/>
    </location>
</feature>
<organism evidence="2 3">
    <name type="scientific">Haematococcus lacustris</name>
    <name type="common">Green alga</name>
    <name type="synonym">Haematococcus pluvialis</name>
    <dbReference type="NCBI Taxonomy" id="44745"/>
    <lineage>
        <taxon>Eukaryota</taxon>
        <taxon>Viridiplantae</taxon>
        <taxon>Chlorophyta</taxon>
        <taxon>core chlorophytes</taxon>
        <taxon>Chlorophyceae</taxon>
        <taxon>CS clade</taxon>
        <taxon>Chlamydomonadales</taxon>
        <taxon>Haematococcaceae</taxon>
        <taxon>Haematococcus</taxon>
    </lineage>
</organism>
<feature type="compositionally biased region" description="Polar residues" evidence="1">
    <location>
        <begin position="448"/>
        <end position="464"/>
    </location>
</feature>
<comment type="caution">
    <text evidence="2">The sequence shown here is derived from an EMBL/GenBank/DDBJ whole genome shotgun (WGS) entry which is preliminary data.</text>
</comment>
<evidence type="ECO:0000313" key="3">
    <source>
        <dbReference type="Proteomes" id="UP000485058"/>
    </source>
</evidence>
<feature type="compositionally biased region" description="Low complexity" evidence="1">
    <location>
        <begin position="180"/>
        <end position="194"/>
    </location>
</feature>
<proteinExistence type="predicted"/>
<accession>A0A699YLP9</accession>
<feature type="region of interest" description="Disordered" evidence="1">
    <location>
        <begin position="775"/>
        <end position="794"/>
    </location>
</feature>
<feature type="region of interest" description="Disordered" evidence="1">
    <location>
        <begin position="1"/>
        <end position="36"/>
    </location>
</feature>
<gene>
    <name evidence="2" type="ORF">HaLaN_06674</name>
</gene>
<keyword evidence="3" id="KW-1185">Reference proteome</keyword>
<feature type="region of interest" description="Disordered" evidence="1">
    <location>
        <begin position="409"/>
        <end position="495"/>
    </location>
</feature>
<feature type="compositionally biased region" description="Low complexity" evidence="1">
    <location>
        <begin position="592"/>
        <end position="601"/>
    </location>
</feature>
<name>A0A699YLP9_HAELA</name>
<feature type="region of interest" description="Disordered" evidence="1">
    <location>
        <begin position="592"/>
        <end position="627"/>
    </location>
</feature>
<dbReference type="Proteomes" id="UP000485058">
    <property type="component" value="Unassembled WGS sequence"/>
</dbReference>
<dbReference type="AlphaFoldDB" id="A0A699YLP9"/>